<dbReference type="GO" id="GO:0042168">
    <property type="term" value="P:heme metabolic process"/>
    <property type="evidence" value="ECO:0007669"/>
    <property type="project" value="InterPro"/>
</dbReference>
<evidence type="ECO:0000256" key="6">
    <source>
        <dbReference type="ARBA" id="ARBA00023136"/>
    </source>
</evidence>
<evidence type="ECO:0000313" key="10">
    <source>
        <dbReference type="Proteomes" id="UP000501602"/>
    </source>
</evidence>
<keyword evidence="4 7" id="KW-0812">Transmembrane</keyword>
<evidence type="ECO:0000259" key="8">
    <source>
        <dbReference type="Pfam" id="PF07219"/>
    </source>
</evidence>
<dbReference type="InterPro" id="IPR005254">
    <property type="entry name" value="Heme_biosyn_assoc_TPR_pro"/>
</dbReference>
<evidence type="ECO:0000256" key="2">
    <source>
        <dbReference type="ARBA" id="ARBA00004236"/>
    </source>
</evidence>
<comment type="subcellular location">
    <subcellularLocation>
        <location evidence="2">Cell membrane</location>
    </subcellularLocation>
    <subcellularLocation>
        <location evidence="1">Membrane</location>
        <topology evidence="1">Multi-pass membrane protein</topology>
    </subcellularLocation>
</comment>
<keyword evidence="6 7" id="KW-0472">Membrane</keyword>
<evidence type="ECO:0000256" key="5">
    <source>
        <dbReference type="ARBA" id="ARBA00022989"/>
    </source>
</evidence>
<sequence length="389" mass="43406">MIRLLIYAVLVIAGLIAGPQLVEYKGYVMISVADYTVETSLVALVIIALVLFAGLQLLEWLVIKLINTTGATMLMPKRWRQRRAKQHTLSGFLALAEQDWSKAEKAMAKGAKAGEAPMINYFAAARAAHQRGDSEAWQGYLTQAEKQPDAITTAAITRVRYLLEDGEFEQARTQLDGLDAGVKSKPTVRRLALALYRKQQDWDALAELIPLISKDKALPAAELAQLPIEVEQARFAICETVDGVKNRWDALPRQLKKRQDLQVLYAQQLVRLGANDKARAFLLDKLPKGQPEEAMLNVLLDASAGAEEELGNVLRRKYPNADVAALEDCYGTLAERHKSYDKALNHRQQALANEATVARYQGVITLQEQLGQRDRALTNYRKMLELMQA</sequence>
<proteinExistence type="predicted"/>
<evidence type="ECO:0000256" key="1">
    <source>
        <dbReference type="ARBA" id="ARBA00004141"/>
    </source>
</evidence>
<accession>A0A6H1UG90</accession>
<keyword evidence="3" id="KW-1003">Cell membrane</keyword>
<dbReference type="Proteomes" id="UP000501602">
    <property type="component" value="Chromosome"/>
</dbReference>
<evidence type="ECO:0000256" key="3">
    <source>
        <dbReference type="ARBA" id="ARBA00022475"/>
    </source>
</evidence>
<feature type="domain" description="HemY N-terminal" evidence="8">
    <location>
        <begin position="26"/>
        <end position="132"/>
    </location>
</feature>
<dbReference type="EMBL" id="CP051180">
    <property type="protein sequence ID" value="QIZ78101.1"/>
    <property type="molecule type" value="Genomic_DNA"/>
</dbReference>
<reference evidence="9 10" key="1">
    <citation type="submission" date="2020-04" db="EMBL/GenBank/DDBJ databases">
        <title>Ferrimonas sp. S7 isolated from sea water.</title>
        <authorList>
            <person name="Bae S.S."/>
            <person name="Baek K."/>
        </authorList>
    </citation>
    <scope>NUCLEOTIDE SEQUENCE [LARGE SCALE GENOMIC DNA]</scope>
    <source>
        <strain evidence="9 10">S7</strain>
    </source>
</reference>
<dbReference type="KEGG" id="fes:HER31_15050"/>
<dbReference type="InterPro" id="IPR010817">
    <property type="entry name" value="HemY_N"/>
</dbReference>
<dbReference type="GO" id="GO:0005886">
    <property type="term" value="C:plasma membrane"/>
    <property type="evidence" value="ECO:0007669"/>
    <property type="project" value="UniProtKB-SubCell"/>
</dbReference>
<organism evidence="9 10">
    <name type="scientific">Ferrimonas lipolytica</name>
    <dbReference type="NCBI Taxonomy" id="2724191"/>
    <lineage>
        <taxon>Bacteria</taxon>
        <taxon>Pseudomonadati</taxon>
        <taxon>Pseudomonadota</taxon>
        <taxon>Gammaproteobacteria</taxon>
        <taxon>Alteromonadales</taxon>
        <taxon>Ferrimonadaceae</taxon>
        <taxon>Ferrimonas</taxon>
    </lineage>
</organism>
<protein>
    <recommendedName>
        <fullName evidence="8">HemY N-terminal domain-containing protein</fullName>
    </recommendedName>
</protein>
<name>A0A6H1UG90_9GAMM</name>
<dbReference type="Pfam" id="PF07219">
    <property type="entry name" value="HemY_N"/>
    <property type="match status" value="1"/>
</dbReference>
<dbReference type="AlphaFoldDB" id="A0A6H1UG90"/>
<gene>
    <name evidence="9" type="ORF">HER31_15050</name>
</gene>
<dbReference type="NCBIfam" id="TIGR00540">
    <property type="entry name" value="TPR_hemY_coli"/>
    <property type="match status" value="1"/>
</dbReference>
<dbReference type="RefSeq" id="WP_168661741.1">
    <property type="nucleotide sequence ID" value="NZ_CP051180.1"/>
</dbReference>
<evidence type="ECO:0000313" key="9">
    <source>
        <dbReference type="EMBL" id="QIZ78101.1"/>
    </source>
</evidence>
<keyword evidence="5 7" id="KW-1133">Transmembrane helix</keyword>
<feature type="transmembrane region" description="Helical" evidence="7">
    <location>
        <begin position="41"/>
        <end position="63"/>
    </location>
</feature>
<evidence type="ECO:0000256" key="7">
    <source>
        <dbReference type="SAM" id="Phobius"/>
    </source>
</evidence>
<keyword evidence="10" id="KW-1185">Reference proteome</keyword>
<evidence type="ECO:0000256" key="4">
    <source>
        <dbReference type="ARBA" id="ARBA00022692"/>
    </source>
</evidence>